<dbReference type="AlphaFoldDB" id="A0A7Z2S4Y9"/>
<dbReference type="RefSeq" id="WP_160592498.1">
    <property type="nucleotide sequence ID" value="NZ_CP047895.1"/>
</dbReference>
<feature type="chain" id="PRO_5031237477" evidence="2">
    <location>
        <begin position="24"/>
        <end position="211"/>
    </location>
</feature>
<proteinExistence type="predicted"/>
<accession>A0A7Z2S4Y9</accession>
<organism evidence="3 4">
    <name type="scientific">Sphingomonas changnyeongensis</name>
    <dbReference type="NCBI Taxonomy" id="2698679"/>
    <lineage>
        <taxon>Bacteria</taxon>
        <taxon>Pseudomonadati</taxon>
        <taxon>Pseudomonadota</taxon>
        <taxon>Alphaproteobacteria</taxon>
        <taxon>Sphingomonadales</taxon>
        <taxon>Sphingomonadaceae</taxon>
        <taxon>Sphingomonas</taxon>
    </lineage>
</organism>
<dbReference type="KEGG" id="schy:GVO57_06650"/>
<protein>
    <submittedName>
        <fullName evidence="3">PEPxxWA-CTERM sorting domain-containing protein</fullName>
    </submittedName>
</protein>
<evidence type="ECO:0000256" key="1">
    <source>
        <dbReference type="SAM" id="Phobius"/>
    </source>
</evidence>
<keyword evidence="1" id="KW-0472">Membrane</keyword>
<evidence type="ECO:0000313" key="3">
    <source>
        <dbReference type="EMBL" id="QHL90570.1"/>
    </source>
</evidence>
<keyword evidence="1" id="KW-1133">Transmembrane helix</keyword>
<evidence type="ECO:0000313" key="4">
    <source>
        <dbReference type="Proteomes" id="UP000464468"/>
    </source>
</evidence>
<keyword evidence="4" id="KW-1185">Reference proteome</keyword>
<reference evidence="3 4" key="1">
    <citation type="submission" date="2020-01" db="EMBL/GenBank/DDBJ databases">
        <title>Sphingomonas sp. C33 whole genome sequece.</title>
        <authorList>
            <person name="Park C."/>
        </authorList>
    </citation>
    <scope>NUCLEOTIDE SEQUENCE [LARGE SCALE GENOMIC DNA]</scope>
    <source>
        <strain evidence="3 4">C33</strain>
    </source>
</reference>
<keyword evidence="1" id="KW-0812">Transmembrane</keyword>
<evidence type="ECO:0000256" key="2">
    <source>
        <dbReference type="SAM" id="SignalP"/>
    </source>
</evidence>
<dbReference type="EMBL" id="CP047895">
    <property type="protein sequence ID" value="QHL90570.1"/>
    <property type="molecule type" value="Genomic_DNA"/>
</dbReference>
<keyword evidence="2" id="KW-0732">Signal</keyword>
<gene>
    <name evidence="3" type="ORF">GVO57_06650</name>
</gene>
<feature type="signal peptide" evidence="2">
    <location>
        <begin position="1"/>
        <end position="23"/>
    </location>
</feature>
<dbReference type="Proteomes" id="UP000464468">
    <property type="component" value="Chromosome"/>
</dbReference>
<dbReference type="NCBIfam" id="NF035944">
    <property type="entry name" value="PEPxxWA-CTERM"/>
    <property type="match status" value="1"/>
</dbReference>
<name>A0A7Z2S4Y9_9SPHN</name>
<feature type="transmembrane region" description="Helical" evidence="1">
    <location>
        <begin position="182"/>
        <end position="199"/>
    </location>
</feature>
<sequence>MSRLHRAAVALAALTTLPAAAGAATFVFEPGAGSILPTETVMFDFNDPARDALVTGTRFRFLTGTSGDGALPAAGDRSRYLSVLAGGEARIAFAAPVFGFSVDLGSLDSYNLLTLNFVGGATQSFTGGQLVALPDGNQSAARTNGRFRFTADPGQQIAGVTFGSGGNSFEIDRLAAAPVPEPALWAMMVGGFGLLGAIVRRRGRARQHRLA</sequence>